<name>A0AAW1SWM7_9CHLO</name>
<dbReference type="InterPro" id="IPR004088">
    <property type="entry name" value="KH_dom_type_1"/>
</dbReference>
<comment type="caution">
    <text evidence="5">The sequence shown here is derived from an EMBL/GenBank/DDBJ whole genome shotgun (WGS) entry which is preliminary data.</text>
</comment>
<feature type="compositionally biased region" description="Gly residues" evidence="3">
    <location>
        <begin position="270"/>
        <end position="283"/>
    </location>
</feature>
<keyword evidence="1" id="KW-0677">Repeat</keyword>
<feature type="region of interest" description="Disordered" evidence="3">
    <location>
        <begin position="251"/>
        <end position="296"/>
    </location>
</feature>
<dbReference type="SMART" id="SM00322">
    <property type="entry name" value="KH"/>
    <property type="match status" value="2"/>
</dbReference>
<dbReference type="Pfam" id="PF00013">
    <property type="entry name" value="KH_1"/>
    <property type="match status" value="2"/>
</dbReference>
<feature type="domain" description="K Homology" evidence="4">
    <location>
        <begin position="88"/>
        <end position="164"/>
    </location>
</feature>
<keyword evidence="6" id="KW-1185">Reference proteome</keyword>
<protein>
    <recommendedName>
        <fullName evidence="4">K Homology domain-containing protein</fullName>
    </recommendedName>
</protein>
<dbReference type="InterPro" id="IPR004087">
    <property type="entry name" value="KH_dom"/>
</dbReference>
<dbReference type="AlphaFoldDB" id="A0AAW1SWM7"/>
<accession>A0AAW1SWM7</accession>
<dbReference type="PANTHER" id="PTHR10288">
    <property type="entry name" value="KH DOMAIN CONTAINING RNA BINDING PROTEIN"/>
    <property type="match status" value="1"/>
</dbReference>
<dbReference type="InterPro" id="IPR036612">
    <property type="entry name" value="KH_dom_type_1_sf"/>
</dbReference>
<sequence length="296" mass="30602">MDGYGYPPAGQYPPQQPGNFAGGFGPSPSGMDQGQAYFDQGPAGPPLGPPSAGGPSGPLSRGNPLKRPFEGGAVGDAPDMKKAAAGPPETVIRVLVPGRRAGKVIGKGGSIVKHLKDMTGARIRMIEGVPGCDERVCVLSCVEDHSTEMIPVQKALAEVFNKIWEDDLAAPGGNTSTFTARLLICNTQVGGVIGKGGVHAREMRETTGINMKILTPEELPLCGLANDRAISLAGPLDAIHRALQIVAKALRDSPPRERPGGPPPQLTLLNGGGPPGPGGGGNPYGRDHAALMHYRQ</sequence>
<keyword evidence="2" id="KW-0694">RNA-binding</keyword>
<dbReference type="EMBL" id="JALJOV010000698">
    <property type="protein sequence ID" value="KAK9861806.1"/>
    <property type="molecule type" value="Genomic_DNA"/>
</dbReference>
<organism evidence="5 6">
    <name type="scientific">Apatococcus fuscideae</name>
    <dbReference type="NCBI Taxonomy" id="2026836"/>
    <lineage>
        <taxon>Eukaryota</taxon>
        <taxon>Viridiplantae</taxon>
        <taxon>Chlorophyta</taxon>
        <taxon>core chlorophytes</taxon>
        <taxon>Trebouxiophyceae</taxon>
        <taxon>Chlorellales</taxon>
        <taxon>Chlorellaceae</taxon>
        <taxon>Apatococcus</taxon>
    </lineage>
</organism>
<evidence type="ECO:0000313" key="5">
    <source>
        <dbReference type="EMBL" id="KAK9861806.1"/>
    </source>
</evidence>
<evidence type="ECO:0000256" key="1">
    <source>
        <dbReference type="ARBA" id="ARBA00022737"/>
    </source>
</evidence>
<dbReference type="PROSITE" id="PS50084">
    <property type="entry name" value="KH_TYPE_1"/>
    <property type="match status" value="2"/>
</dbReference>
<evidence type="ECO:0000256" key="3">
    <source>
        <dbReference type="SAM" id="MobiDB-lite"/>
    </source>
</evidence>
<dbReference type="Proteomes" id="UP001485043">
    <property type="component" value="Unassembled WGS sequence"/>
</dbReference>
<proteinExistence type="predicted"/>
<evidence type="ECO:0000259" key="4">
    <source>
        <dbReference type="SMART" id="SM00322"/>
    </source>
</evidence>
<reference evidence="5 6" key="1">
    <citation type="journal article" date="2024" name="Nat. Commun.">
        <title>Phylogenomics reveals the evolutionary origins of lichenization in chlorophyte algae.</title>
        <authorList>
            <person name="Puginier C."/>
            <person name="Libourel C."/>
            <person name="Otte J."/>
            <person name="Skaloud P."/>
            <person name="Haon M."/>
            <person name="Grisel S."/>
            <person name="Petersen M."/>
            <person name="Berrin J.G."/>
            <person name="Delaux P.M."/>
            <person name="Dal Grande F."/>
            <person name="Keller J."/>
        </authorList>
    </citation>
    <scope>NUCLEOTIDE SEQUENCE [LARGE SCALE GENOMIC DNA]</scope>
    <source>
        <strain evidence="5 6">SAG 2523</strain>
    </source>
</reference>
<dbReference type="GO" id="GO:0003723">
    <property type="term" value="F:RNA binding"/>
    <property type="evidence" value="ECO:0007669"/>
    <property type="project" value="UniProtKB-UniRule"/>
</dbReference>
<gene>
    <name evidence="5" type="ORF">WJX84_001112</name>
</gene>
<dbReference type="SUPFAM" id="SSF54791">
    <property type="entry name" value="Eukaryotic type KH-domain (KH-domain type I)"/>
    <property type="match status" value="2"/>
</dbReference>
<feature type="domain" description="K Homology" evidence="4">
    <location>
        <begin position="176"/>
        <end position="251"/>
    </location>
</feature>
<evidence type="ECO:0000256" key="2">
    <source>
        <dbReference type="PROSITE-ProRule" id="PRU00117"/>
    </source>
</evidence>
<evidence type="ECO:0000313" key="6">
    <source>
        <dbReference type="Proteomes" id="UP001485043"/>
    </source>
</evidence>
<feature type="region of interest" description="Disordered" evidence="3">
    <location>
        <begin position="1"/>
        <end position="86"/>
    </location>
</feature>
<dbReference type="Gene3D" id="3.30.1370.10">
    <property type="entry name" value="K Homology domain, type 1"/>
    <property type="match status" value="2"/>
</dbReference>